<accession>A0ACB9Y458</accession>
<keyword evidence="2" id="KW-1185">Reference proteome</keyword>
<protein>
    <submittedName>
        <fullName evidence="1">Pre-mRNA-splicing factor SYF1</fullName>
    </submittedName>
</protein>
<comment type="caution">
    <text evidence="1">The sequence shown here is derived from an EMBL/GenBank/DDBJ whole genome shotgun (WGS) entry which is preliminary data.</text>
</comment>
<evidence type="ECO:0000313" key="2">
    <source>
        <dbReference type="Proteomes" id="UP001056978"/>
    </source>
</evidence>
<gene>
    <name evidence="1" type="ORF">MKS88_005748</name>
</gene>
<dbReference type="EMBL" id="CM043782">
    <property type="protein sequence ID" value="KAI4835065.1"/>
    <property type="molecule type" value="Genomic_DNA"/>
</dbReference>
<reference evidence="1" key="1">
    <citation type="submission" date="2022-06" db="EMBL/GenBank/DDBJ databases">
        <title>The First Complete Genome of the Simian Malaria Parasite Plasmodium brasilianum.</title>
        <authorList>
            <person name="Bajic M."/>
            <person name="Ravishankar S."/>
        </authorList>
    </citation>
    <scope>NUCLEOTIDE SEQUENCE</scope>
    <source>
        <strain evidence="1">Bolivian I</strain>
    </source>
</reference>
<organism evidence="1 2">
    <name type="scientific">Plasmodium brasilianum</name>
    <dbReference type="NCBI Taxonomy" id="5824"/>
    <lineage>
        <taxon>Eukaryota</taxon>
        <taxon>Sar</taxon>
        <taxon>Alveolata</taxon>
        <taxon>Apicomplexa</taxon>
        <taxon>Aconoidasida</taxon>
        <taxon>Haemosporida</taxon>
        <taxon>Plasmodiidae</taxon>
        <taxon>Plasmodium</taxon>
        <taxon>Plasmodium (Plasmodium)</taxon>
    </lineage>
</organism>
<name>A0ACB9Y458_PLABR</name>
<proteinExistence type="predicted"/>
<sequence>MELYGELYDYDDLFFNENNVTSREEAFYEEKDYFVDEMNYSNKFINSYKNTENENYLKSIEIDIKSNLEKVSTKYLFLYINKFKEKNIKKENNLYVLNMYDIHLKKDKLNVLETENNIVEYCLTELINGGRKSNVKGGLKKGIMCYDSTVQLGCSHIGNEDDEEEHEQEKLGYEEEEQDYDVGEVKARGYGKEQSSDEDENNSSNGSARTKEYYLRRIYQVVLKYFPFSFKLWYNYIRDSIEMIKDVYYDNRREYEQVNAIFEKCLLYMYHFKSIYIMYIQFLYIQRKVQKIREVFNRSLQNVFLNQHEDLWFYQLEYNEKINNKLINYEYIKRYITIYPEQVIFLFDHYVKYKMYKHAIGTFFYILNCEEETLDLGNKSKYDLYKEIFNLISSAKVLNNDVMEILKKNINIFKNYENVTSIFILLANNYVYEGRWNKAMDSYEEGISECYTVNDFSILFENYIETLKVLIDLKINQQEEKRNTSTSDLYVEEEKEAIDNELISEGIKPNDDFVIDLYMEKINYLLDVRKIFIADIKLKNNKNNVYIWLSKIDAVANDTDKVDLFNKCLIHFEHNEYIGRLSDVYISYAYYYYNRNKYDESVKVFHRAIKEKNFKNVNEMANIFCSWVELELLQANYKEALNVARLAIDIGRGKSFKGKAENGTTFNVHNTSRSGENDAISIYSRGLRDSTDGDVLAHTEFNLLNSTKLMCLILDMEINYGTVETSISMFDVLYHAKSITVKMVLSFANFLYTHKYFNECFKIYEKAISIFHYPYLYPIYANYINKYIERYKDKNISYVRELFKQAIYGIDNKTYIPKEFAKYIFFMYALFEENYGFLKNSLSIYKEAIPFLEEKDKATFYKMFIWKISKSYGVHKAREAFEEAIQTLKDDDAREICLLYIDMEYKLNEYERVRALYIYTAQFTNPLAYSKFYQDWREFEALHGNEHTFRDMIRIKRSVLSIFTSSHRGVKEIEKDENSNLNVIENTKRILQEMIENEERLQKKIKNG</sequence>
<evidence type="ECO:0000313" key="1">
    <source>
        <dbReference type="EMBL" id="KAI4835065.1"/>
    </source>
</evidence>
<dbReference type="Proteomes" id="UP001056978">
    <property type="component" value="Chromosome 14"/>
</dbReference>